<sequence>MDSEYHANLINLLNSLATNGPTQNVENSLVANAPIQNGLYTTAAGKGANKIYGLTQCRGDISATDCAACIKNVTMVHGCSNSKNATLWFKWCFVRYSDRRIFGESDQSGMATYNETNFEDAKVVSEGLNFTKALASTTPNQPSMFYTAVLDVGQSGKRYGMAQCTRDLSKSDCGNPIKKVGLNER</sequence>
<dbReference type="PROSITE" id="PS51473">
    <property type="entry name" value="GNK2"/>
    <property type="match status" value="1"/>
</dbReference>
<evidence type="ECO:0000259" key="3">
    <source>
        <dbReference type="PROSITE" id="PS51473"/>
    </source>
</evidence>
<reference evidence="4" key="1">
    <citation type="journal article" date="2023" name="Mol. Ecol. Resour.">
        <title>Chromosome-level genome assembly of a triploid poplar Populus alba 'Berolinensis'.</title>
        <authorList>
            <person name="Chen S."/>
            <person name="Yu Y."/>
            <person name="Wang X."/>
            <person name="Wang S."/>
            <person name="Zhang T."/>
            <person name="Zhou Y."/>
            <person name="He R."/>
            <person name="Meng N."/>
            <person name="Wang Y."/>
            <person name="Liu W."/>
            <person name="Liu Z."/>
            <person name="Liu J."/>
            <person name="Guo Q."/>
            <person name="Huang H."/>
            <person name="Sederoff R.R."/>
            <person name="Wang G."/>
            <person name="Qu G."/>
            <person name="Chen S."/>
        </authorList>
    </citation>
    <scope>NUCLEOTIDE SEQUENCE</scope>
    <source>
        <strain evidence="4">SC-2020</strain>
    </source>
</reference>
<dbReference type="PANTHER" id="PTHR32099">
    <property type="entry name" value="CYSTEINE-RICH REPEAT SECRETORY PROTEIN"/>
    <property type="match status" value="1"/>
</dbReference>
<accession>A0AAD6M4K6</accession>
<dbReference type="EMBL" id="JAQIZT010000011">
    <property type="protein sequence ID" value="KAJ6978836.1"/>
    <property type="molecule type" value="Genomic_DNA"/>
</dbReference>
<dbReference type="PANTHER" id="PTHR32099:SF30">
    <property type="entry name" value="OS03G0564600 PROTEIN"/>
    <property type="match status" value="1"/>
</dbReference>
<evidence type="ECO:0000313" key="5">
    <source>
        <dbReference type="Proteomes" id="UP001164929"/>
    </source>
</evidence>
<dbReference type="AlphaFoldDB" id="A0AAD6M4K6"/>
<keyword evidence="1" id="KW-0732">Signal</keyword>
<dbReference type="CDD" id="cd23509">
    <property type="entry name" value="Gnk2-like"/>
    <property type="match status" value="1"/>
</dbReference>
<proteinExistence type="predicted"/>
<dbReference type="InterPro" id="IPR002902">
    <property type="entry name" value="GNK2"/>
</dbReference>
<feature type="domain" description="Gnk2-homologous" evidence="3">
    <location>
        <begin position="1"/>
        <end position="101"/>
    </location>
</feature>
<evidence type="ECO:0000256" key="1">
    <source>
        <dbReference type="ARBA" id="ARBA00022729"/>
    </source>
</evidence>
<comment type="caution">
    <text evidence="4">The sequence shown here is derived from an EMBL/GenBank/DDBJ whole genome shotgun (WGS) entry which is preliminary data.</text>
</comment>
<keyword evidence="5" id="KW-1185">Reference proteome</keyword>
<keyword evidence="2" id="KW-0677">Repeat</keyword>
<dbReference type="Gene3D" id="3.30.430.20">
    <property type="entry name" value="Gnk2 domain, C-X8-C-X2-C motif"/>
    <property type="match status" value="2"/>
</dbReference>
<name>A0AAD6M4K6_9ROSI</name>
<dbReference type="Pfam" id="PF01657">
    <property type="entry name" value="Stress-antifung"/>
    <property type="match status" value="1"/>
</dbReference>
<dbReference type="Proteomes" id="UP001164929">
    <property type="component" value="Chromosome 11"/>
</dbReference>
<organism evidence="4 5">
    <name type="scientific">Populus alba x Populus x berolinensis</name>
    <dbReference type="NCBI Taxonomy" id="444605"/>
    <lineage>
        <taxon>Eukaryota</taxon>
        <taxon>Viridiplantae</taxon>
        <taxon>Streptophyta</taxon>
        <taxon>Embryophyta</taxon>
        <taxon>Tracheophyta</taxon>
        <taxon>Spermatophyta</taxon>
        <taxon>Magnoliopsida</taxon>
        <taxon>eudicotyledons</taxon>
        <taxon>Gunneridae</taxon>
        <taxon>Pentapetalae</taxon>
        <taxon>rosids</taxon>
        <taxon>fabids</taxon>
        <taxon>Malpighiales</taxon>
        <taxon>Salicaceae</taxon>
        <taxon>Saliceae</taxon>
        <taxon>Populus</taxon>
    </lineage>
</organism>
<gene>
    <name evidence="4" type="ORF">NC653_027107</name>
</gene>
<dbReference type="InterPro" id="IPR038408">
    <property type="entry name" value="GNK2_sf"/>
</dbReference>
<evidence type="ECO:0000313" key="4">
    <source>
        <dbReference type="EMBL" id="KAJ6978836.1"/>
    </source>
</evidence>
<evidence type="ECO:0000256" key="2">
    <source>
        <dbReference type="ARBA" id="ARBA00022737"/>
    </source>
</evidence>
<protein>
    <recommendedName>
        <fullName evidence="3">Gnk2-homologous domain-containing protein</fullName>
    </recommendedName>
</protein>